<comment type="caution">
    <text evidence="1">The sequence shown here is derived from an EMBL/GenBank/DDBJ whole genome shotgun (WGS) entry which is preliminary data.</text>
</comment>
<sequence>MRAEIDIEWARVAPDKVVVATGDRAWLHRPGSEETDAAFAQPMVGAGSIATTRKLLDGAIAAAKSAVSSCFRPLAFTNARWVWQLVGAYHLTHSYPPLIEEAARRFEKMGRQDLSQWAAQKAREERGHDQLALLDIKSMGYKAEAVVEALTIPPKAVAIVNYLTQSVHAIDPIGCVGYSYVMERIATGIKEKHIQSLEALLPPGIRATRCLRTHSSVGADVEHLEGTFQMITGLVPEERTRVATTSYETALLYFNSDEDYISEEELQRVLKPLESRTYLQARVDIPSLTR</sequence>
<dbReference type="Gene3D" id="1.20.910.10">
    <property type="entry name" value="Heme oxygenase-like"/>
    <property type="match status" value="1"/>
</dbReference>
<protein>
    <submittedName>
        <fullName evidence="1">Uncharacterized protein</fullName>
    </submittedName>
</protein>
<evidence type="ECO:0000313" key="1">
    <source>
        <dbReference type="EMBL" id="MBD2775516.1"/>
    </source>
</evidence>
<dbReference type="AlphaFoldDB" id="A0A8J7C943"/>
<name>A0A8J7C943_9CYAN</name>
<keyword evidence="2" id="KW-1185">Reference proteome</keyword>
<dbReference type="Proteomes" id="UP000629098">
    <property type="component" value="Unassembled WGS sequence"/>
</dbReference>
<organism evidence="1 2">
    <name type="scientific">Iningainema tapete BLCC-T55</name>
    <dbReference type="NCBI Taxonomy" id="2748662"/>
    <lineage>
        <taxon>Bacteria</taxon>
        <taxon>Bacillati</taxon>
        <taxon>Cyanobacteriota</taxon>
        <taxon>Cyanophyceae</taxon>
        <taxon>Nostocales</taxon>
        <taxon>Scytonemataceae</taxon>
        <taxon>Iningainema tapete</taxon>
    </lineage>
</organism>
<dbReference type="EMBL" id="JACXAE010000082">
    <property type="protein sequence ID" value="MBD2775516.1"/>
    <property type="molecule type" value="Genomic_DNA"/>
</dbReference>
<gene>
    <name evidence="1" type="ORF">ICL16_26515</name>
</gene>
<dbReference type="InterPro" id="IPR016084">
    <property type="entry name" value="Haem_Oase-like_multi-hlx"/>
</dbReference>
<reference evidence="1" key="1">
    <citation type="submission" date="2020-09" db="EMBL/GenBank/DDBJ databases">
        <title>Iningainema tapete sp. nov. (Scytonemataceae, Cyanobacteria) from greenhouses in central Florida (USA) produces two types of nodularin with biosynthetic potential for microcystin-LR and anabaenopeptins.</title>
        <authorList>
            <person name="Berthold D.E."/>
            <person name="Lefler F.W."/>
            <person name="Huang I.-S."/>
            <person name="Abdulla H."/>
            <person name="Zimba P.V."/>
            <person name="Laughinghouse H.D. IV."/>
        </authorList>
    </citation>
    <scope>NUCLEOTIDE SEQUENCE</scope>
    <source>
        <strain evidence="1">BLCCT55</strain>
    </source>
</reference>
<dbReference type="SUPFAM" id="SSF48613">
    <property type="entry name" value="Heme oxygenase-like"/>
    <property type="match status" value="1"/>
</dbReference>
<proteinExistence type="predicted"/>
<evidence type="ECO:0000313" key="2">
    <source>
        <dbReference type="Proteomes" id="UP000629098"/>
    </source>
</evidence>
<accession>A0A8J7C943</accession>